<evidence type="ECO:0000313" key="2">
    <source>
        <dbReference type="Proteomes" id="UP001148838"/>
    </source>
</evidence>
<evidence type="ECO:0000313" key="1">
    <source>
        <dbReference type="EMBL" id="KAJ4450174.1"/>
    </source>
</evidence>
<gene>
    <name evidence="1" type="ORF">ANN_01581</name>
</gene>
<proteinExistence type="predicted"/>
<dbReference type="InterPro" id="IPR036397">
    <property type="entry name" value="RNaseH_sf"/>
</dbReference>
<dbReference type="Gene3D" id="3.30.420.10">
    <property type="entry name" value="Ribonuclease H-like superfamily/Ribonuclease H"/>
    <property type="match status" value="1"/>
</dbReference>
<accession>A0ABQ8TU11</accession>
<dbReference type="Proteomes" id="UP001148838">
    <property type="component" value="Unassembled WGS sequence"/>
</dbReference>
<keyword evidence="2" id="KW-1185">Reference proteome</keyword>
<name>A0ABQ8TU11_PERAM</name>
<dbReference type="EMBL" id="JAJSOF020000003">
    <property type="protein sequence ID" value="KAJ4450174.1"/>
    <property type="molecule type" value="Genomic_DNA"/>
</dbReference>
<sequence>MNPFQNLWAAVKRILRSNWAEQPPVRTPEELWDGVLDAWEEMVKNLDLFHNLVDSIPRRMRAVVDSEPDSTTSSIPVKDIGNRTSCFPQVFRECPGNGYVNHEGDSKAYFFYFSDRYTGGPLKLLAPSTGLRGLY</sequence>
<protein>
    <submittedName>
        <fullName evidence="1">Uncharacterized protein</fullName>
    </submittedName>
</protein>
<comment type="caution">
    <text evidence="1">The sequence shown here is derived from an EMBL/GenBank/DDBJ whole genome shotgun (WGS) entry which is preliminary data.</text>
</comment>
<reference evidence="1 2" key="1">
    <citation type="journal article" date="2022" name="Allergy">
        <title>Genome assembly and annotation of Periplaneta americana reveal a comprehensive cockroach allergen profile.</title>
        <authorList>
            <person name="Wang L."/>
            <person name="Xiong Q."/>
            <person name="Saelim N."/>
            <person name="Wang L."/>
            <person name="Nong W."/>
            <person name="Wan A.T."/>
            <person name="Shi M."/>
            <person name="Liu X."/>
            <person name="Cao Q."/>
            <person name="Hui J.H.L."/>
            <person name="Sookrung N."/>
            <person name="Leung T.F."/>
            <person name="Tungtrongchitr A."/>
            <person name="Tsui S.K.W."/>
        </authorList>
    </citation>
    <scope>NUCLEOTIDE SEQUENCE [LARGE SCALE GENOMIC DNA]</scope>
    <source>
        <strain evidence="1">PWHHKU_190912</strain>
    </source>
</reference>
<organism evidence="1 2">
    <name type="scientific">Periplaneta americana</name>
    <name type="common">American cockroach</name>
    <name type="synonym">Blatta americana</name>
    <dbReference type="NCBI Taxonomy" id="6978"/>
    <lineage>
        <taxon>Eukaryota</taxon>
        <taxon>Metazoa</taxon>
        <taxon>Ecdysozoa</taxon>
        <taxon>Arthropoda</taxon>
        <taxon>Hexapoda</taxon>
        <taxon>Insecta</taxon>
        <taxon>Pterygota</taxon>
        <taxon>Neoptera</taxon>
        <taxon>Polyneoptera</taxon>
        <taxon>Dictyoptera</taxon>
        <taxon>Blattodea</taxon>
        <taxon>Blattoidea</taxon>
        <taxon>Blattidae</taxon>
        <taxon>Blattinae</taxon>
        <taxon>Periplaneta</taxon>
    </lineage>
</organism>